<feature type="region of interest" description="Disordered" evidence="6">
    <location>
        <begin position="220"/>
        <end position="292"/>
    </location>
</feature>
<keyword evidence="4 7" id="KW-1133">Transmembrane helix</keyword>
<feature type="compositionally biased region" description="Polar residues" evidence="6">
    <location>
        <begin position="416"/>
        <end position="427"/>
    </location>
</feature>
<keyword evidence="2" id="KW-1003">Cell membrane</keyword>
<evidence type="ECO:0000256" key="6">
    <source>
        <dbReference type="SAM" id="MobiDB-lite"/>
    </source>
</evidence>
<feature type="domain" description="RsgI N-terminal anti-sigma" evidence="8">
    <location>
        <begin position="2"/>
        <end position="49"/>
    </location>
</feature>
<dbReference type="InterPro" id="IPR024449">
    <property type="entry name" value="Anti-sigma_RsgI_N"/>
</dbReference>
<comment type="caution">
    <text evidence="9">The sequence shown here is derived from an EMBL/GenBank/DDBJ whole genome shotgun (WGS) entry which is preliminary data.</text>
</comment>
<proteinExistence type="predicted"/>
<evidence type="ECO:0000256" key="5">
    <source>
        <dbReference type="ARBA" id="ARBA00023136"/>
    </source>
</evidence>
<evidence type="ECO:0000259" key="8">
    <source>
        <dbReference type="PROSITE" id="PS51849"/>
    </source>
</evidence>
<evidence type="ECO:0000313" key="9">
    <source>
        <dbReference type="EMBL" id="MFC0523364.1"/>
    </source>
</evidence>
<dbReference type="RefSeq" id="WP_377346074.1">
    <property type="nucleotide sequence ID" value="NZ_JBHLTP010000004.1"/>
</dbReference>
<feature type="compositionally biased region" description="Basic and acidic residues" evidence="6">
    <location>
        <begin position="235"/>
        <end position="251"/>
    </location>
</feature>
<feature type="transmembrane region" description="Helical" evidence="7">
    <location>
        <begin position="63"/>
        <end position="81"/>
    </location>
</feature>
<evidence type="ECO:0000256" key="4">
    <source>
        <dbReference type="ARBA" id="ARBA00022989"/>
    </source>
</evidence>
<keyword evidence="5 7" id="KW-0472">Membrane</keyword>
<keyword evidence="10" id="KW-1185">Reference proteome</keyword>
<dbReference type="InterPro" id="IPR055431">
    <property type="entry name" value="RsgI_M"/>
</dbReference>
<comment type="subcellular location">
    <subcellularLocation>
        <location evidence="1">Cell membrane</location>
        <topology evidence="1">Single-pass membrane protein</topology>
    </subcellularLocation>
</comment>
<accession>A0ABV6LM44</accession>
<sequence length="427" mass="48154">MKKGIIMEQQRRFTVVMTEDGMFYKAKRLEESHPGDEVSFEPLEEKQSFPFEFPRIMMPKMKLIAMVVALLIAILPFYTWYDSNRAYAYVNIDMNPSLEMKVNDNMNVIELIPLNEDATSLVNTLNDWKHKAVEKVTVTLIQKGRSEGFMEDNQQVMIGVSYNRNSKDGKELTKSIDAYLQSNTATLTYATFEVPKALRKQAQDTNKSMNEVYAQTLIQANQESDNGTTNSSQETKVKATSELEPQKEDIIRSFYNDSSHSESNKGTKQSTVPPTEVSLKKEEAVTKSENTETKATEEIAIVAEEVPPGIMKKLEQPHALLESIPPGTVNKWIHDGDKEAFKQLLRDHLKQNKPSAYDNDGTAHNTIQASIKGTADNKEGLTKKQHPNNNTAAPSDSKHRGKKHGHKKQTEHPKSNIHSNQGKANDM</sequence>
<evidence type="ECO:0000256" key="7">
    <source>
        <dbReference type="SAM" id="Phobius"/>
    </source>
</evidence>
<organism evidence="9 10">
    <name type="scientific">Pontibacillus salicampi</name>
    <dbReference type="NCBI Taxonomy" id="1449801"/>
    <lineage>
        <taxon>Bacteria</taxon>
        <taxon>Bacillati</taxon>
        <taxon>Bacillota</taxon>
        <taxon>Bacilli</taxon>
        <taxon>Bacillales</taxon>
        <taxon>Bacillaceae</taxon>
        <taxon>Pontibacillus</taxon>
    </lineage>
</organism>
<gene>
    <name evidence="9" type="ORF">ACFFGV_07180</name>
</gene>
<evidence type="ECO:0000256" key="2">
    <source>
        <dbReference type="ARBA" id="ARBA00022475"/>
    </source>
</evidence>
<reference evidence="9 10" key="1">
    <citation type="submission" date="2024-09" db="EMBL/GenBank/DDBJ databases">
        <authorList>
            <person name="Sun Q."/>
            <person name="Mori K."/>
        </authorList>
    </citation>
    <scope>NUCLEOTIDE SEQUENCE [LARGE SCALE GENOMIC DNA]</scope>
    <source>
        <strain evidence="9 10">NCAIM B.02529</strain>
    </source>
</reference>
<feature type="region of interest" description="Disordered" evidence="6">
    <location>
        <begin position="373"/>
        <end position="427"/>
    </location>
</feature>
<evidence type="ECO:0000256" key="3">
    <source>
        <dbReference type="ARBA" id="ARBA00022692"/>
    </source>
</evidence>
<dbReference type="Proteomes" id="UP001589836">
    <property type="component" value="Unassembled WGS sequence"/>
</dbReference>
<dbReference type="Pfam" id="PF12791">
    <property type="entry name" value="RsgI_N"/>
    <property type="match status" value="1"/>
</dbReference>
<feature type="compositionally biased region" description="Basic and acidic residues" evidence="6">
    <location>
        <begin position="278"/>
        <end position="292"/>
    </location>
</feature>
<evidence type="ECO:0000256" key="1">
    <source>
        <dbReference type="ARBA" id="ARBA00004162"/>
    </source>
</evidence>
<dbReference type="Pfam" id="PF23750">
    <property type="entry name" value="RsgI_M"/>
    <property type="match status" value="1"/>
</dbReference>
<keyword evidence="3 7" id="KW-0812">Transmembrane</keyword>
<dbReference type="PROSITE" id="PS51849">
    <property type="entry name" value="RSGI_N"/>
    <property type="match status" value="1"/>
</dbReference>
<evidence type="ECO:0000313" key="10">
    <source>
        <dbReference type="Proteomes" id="UP001589836"/>
    </source>
</evidence>
<protein>
    <submittedName>
        <fullName evidence="9">Anti-sigma factor domain-containing protein</fullName>
    </submittedName>
</protein>
<name>A0ABV6LM44_9BACI</name>
<feature type="compositionally biased region" description="Polar residues" evidence="6">
    <location>
        <begin position="220"/>
        <end position="234"/>
    </location>
</feature>
<dbReference type="EMBL" id="JBHLTP010000004">
    <property type="protein sequence ID" value="MFC0523364.1"/>
    <property type="molecule type" value="Genomic_DNA"/>
</dbReference>